<dbReference type="InterPro" id="IPR000620">
    <property type="entry name" value="EamA_dom"/>
</dbReference>
<feature type="domain" description="EamA" evidence="7">
    <location>
        <begin position="165"/>
        <end position="293"/>
    </location>
</feature>
<feature type="transmembrane region" description="Helical" evidence="6">
    <location>
        <begin position="139"/>
        <end position="155"/>
    </location>
</feature>
<dbReference type="OrthoDB" id="9815120at2"/>
<proteinExistence type="inferred from homology"/>
<comment type="subcellular location">
    <subcellularLocation>
        <location evidence="1">Membrane</location>
        <topology evidence="1">Multi-pass membrane protein</topology>
    </subcellularLocation>
</comment>
<evidence type="ECO:0000313" key="9">
    <source>
        <dbReference type="Proteomes" id="UP000295606"/>
    </source>
</evidence>
<dbReference type="Proteomes" id="UP000295606">
    <property type="component" value="Unassembled WGS sequence"/>
</dbReference>
<dbReference type="InterPro" id="IPR037185">
    <property type="entry name" value="EmrE-like"/>
</dbReference>
<feature type="transmembrane region" description="Helical" evidence="6">
    <location>
        <begin position="32"/>
        <end position="50"/>
    </location>
</feature>
<dbReference type="RefSeq" id="WP_133188140.1">
    <property type="nucleotide sequence ID" value="NZ_SMOD01000039.1"/>
</dbReference>
<reference evidence="8 9" key="1">
    <citation type="submission" date="2019-03" db="EMBL/GenBank/DDBJ databases">
        <title>Paraburkholderia sp. isolated from native Mimosa gymnas in Guartela State Park, Brazil.</title>
        <authorList>
            <person name="Paulitsch F."/>
            <person name="Hungria M."/>
            <person name="Delamuta J.R.M."/>
            <person name="Ribeiro R.A."/>
            <person name="Dall'Agnol R."/>
            <person name="Silva J.S.B."/>
        </authorList>
    </citation>
    <scope>NUCLEOTIDE SEQUENCE [LARGE SCALE GENOMIC DNA]</scope>
    <source>
        <strain evidence="8 9">CNPSo 3008</strain>
    </source>
</reference>
<evidence type="ECO:0000256" key="6">
    <source>
        <dbReference type="SAM" id="Phobius"/>
    </source>
</evidence>
<dbReference type="EMBL" id="SMOD01000039">
    <property type="protein sequence ID" value="TDG03515.1"/>
    <property type="molecule type" value="Genomic_DNA"/>
</dbReference>
<dbReference type="PANTHER" id="PTHR32322:SF2">
    <property type="entry name" value="EAMA DOMAIN-CONTAINING PROTEIN"/>
    <property type="match status" value="1"/>
</dbReference>
<organism evidence="8 9">
    <name type="scientific">Paraburkholderia guartelaensis</name>
    <dbReference type="NCBI Taxonomy" id="2546446"/>
    <lineage>
        <taxon>Bacteria</taxon>
        <taxon>Pseudomonadati</taxon>
        <taxon>Pseudomonadota</taxon>
        <taxon>Betaproteobacteria</taxon>
        <taxon>Burkholderiales</taxon>
        <taxon>Burkholderiaceae</taxon>
        <taxon>Paraburkholderia</taxon>
    </lineage>
</organism>
<evidence type="ECO:0000256" key="5">
    <source>
        <dbReference type="ARBA" id="ARBA00023136"/>
    </source>
</evidence>
<evidence type="ECO:0000256" key="1">
    <source>
        <dbReference type="ARBA" id="ARBA00004141"/>
    </source>
</evidence>
<accession>A0A4R5L6S5</accession>
<dbReference type="InterPro" id="IPR050638">
    <property type="entry name" value="AA-Vitamin_Transporters"/>
</dbReference>
<comment type="similarity">
    <text evidence="2">Belongs to the EamA transporter family.</text>
</comment>
<keyword evidence="3 6" id="KW-0812">Transmembrane</keyword>
<feature type="transmembrane region" description="Helical" evidence="6">
    <location>
        <begin position="254"/>
        <end position="274"/>
    </location>
</feature>
<feature type="transmembrane region" description="Helical" evidence="6">
    <location>
        <begin position="280"/>
        <end position="299"/>
    </location>
</feature>
<gene>
    <name evidence="8" type="ORF">E1N52_34015</name>
</gene>
<feature type="transmembrane region" description="Helical" evidence="6">
    <location>
        <begin position="56"/>
        <end position="77"/>
    </location>
</feature>
<evidence type="ECO:0000313" key="8">
    <source>
        <dbReference type="EMBL" id="TDG03515.1"/>
    </source>
</evidence>
<feature type="transmembrane region" description="Helical" evidence="6">
    <location>
        <begin position="89"/>
        <end position="107"/>
    </location>
</feature>
<feature type="transmembrane region" description="Helical" evidence="6">
    <location>
        <begin position="196"/>
        <end position="216"/>
    </location>
</feature>
<evidence type="ECO:0000256" key="3">
    <source>
        <dbReference type="ARBA" id="ARBA00022692"/>
    </source>
</evidence>
<feature type="transmembrane region" description="Helical" evidence="6">
    <location>
        <begin position="113"/>
        <end position="132"/>
    </location>
</feature>
<feature type="transmembrane region" description="Helical" evidence="6">
    <location>
        <begin position="222"/>
        <end position="242"/>
    </location>
</feature>
<comment type="caution">
    <text evidence="8">The sequence shown here is derived from an EMBL/GenBank/DDBJ whole genome shotgun (WGS) entry which is preliminary data.</text>
</comment>
<dbReference type="AlphaFoldDB" id="A0A4R5L6S5"/>
<dbReference type="PANTHER" id="PTHR32322">
    <property type="entry name" value="INNER MEMBRANE TRANSPORTER"/>
    <property type="match status" value="1"/>
</dbReference>
<evidence type="ECO:0000256" key="4">
    <source>
        <dbReference type="ARBA" id="ARBA00022989"/>
    </source>
</evidence>
<dbReference type="GO" id="GO:0016020">
    <property type="term" value="C:membrane"/>
    <property type="evidence" value="ECO:0007669"/>
    <property type="project" value="UniProtKB-SubCell"/>
</dbReference>
<evidence type="ECO:0000256" key="2">
    <source>
        <dbReference type="ARBA" id="ARBA00007362"/>
    </source>
</evidence>
<dbReference type="Pfam" id="PF00892">
    <property type="entry name" value="EamA"/>
    <property type="match status" value="1"/>
</dbReference>
<keyword evidence="5 6" id="KW-0472">Membrane</keyword>
<keyword evidence="4 6" id="KW-1133">Transmembrane helix</keyword>
<name>A0A4R5L6S5_9BURK</name>
<dbReference type="SUPFAM" id="SSF103481">
    <property type="entry name" value="Multidrug resistance efflux transporter EmrE"/>
    <property type="match status" value="2"/>
</dbReference>
<protein>
    <submittedName>
        <fullName evidence="8">EamA family transporter</fullName>
    </submittedName>
</protein>
<sequence>MITQQKPFVSEDSAAGLSGHVRRRECTPARGVLFTLLSMSSVQFSAALAAPAMSVYGVFNVTELRLAWAALVLALVIRPRFREYGGAHWLAAGSLGISMAGMTIGFFCAIERVPLGLAVAIEFLGPLAVAVWGARRRSALVWPVVAIAGVLLLARDDTGWVGEPLGVLFAICAAIGWASYIVLMKRTGTMFDGLEGLSVSLIAATLAALPFTALNVDMPIDLHAFVTTAGLAILAPLIPYALEMTALRQMSASSFGVFMSIEPAVAALAGFVVLHERLGTLQLAGVLLVVSASIGEVVTGRSQAATR</sequence>
<evidence type="ECO:0000259" key="7">
    <source>
        <dbReference type="Pfam" id="PF00892"/>
    </source>
</evidence>
<feature type="transmembrane region" description="Helical" evidence="6">
    <location>
        <begin position="167"/>
        <end position="184"/>
    </location>
</feature>